<organism evidence="1 2">
    <name type="scientific">Falsiroseomonas algicola</name>
    <dbReference type="NCBI Taxonomy" id="2716930"/>
    <lineage>
        <taxon>Bacteria</taxon>
        <taxon>Pseudomonadati</taxon>
        <taxon>Pseudomonadota</taxon>
        <taxon>Alphaproteobacteria</taxon>
        <taxon>Acetobacterales</taxon>
        <taxon>Roseomonadaceae</taxon>
        <taxon>Falsiroseomonas</taxon>
    </lineage>
</organism>
<gene>
    <name evidence="1" type="ORF">G3576_24895</name>
</gene>
<accession>A0A6M1LS68</accession>
<reference evidence="1 2" key="1">
    <citation type="submission" date="2020-02" db="EMBL/GenBank/DDBJ databases">
        <authorList>
            <person name="Kim H.M."/>
            <person name="Jeon C.O."/>
        </authorList>
    </citation>
    <scope>NUCLEOTIDE SEQUENCE [LARGE SCALE GENOMIC DNA]</scope>
    <source>
        <strain evidence="1 2">PeD5</strain>
    </source>
</reference>
<evidence type="ECO:0000313" key="2">
    <source>
        <dbReference type="Proteomes" id="UP000475385"/>
    </source>
</evidence>
<protein>
    <submittedName>
        <fullName evidence="1">Uncharacterized protein</fullName>
    </submittedName>
</protein>
<keyword evidence="2" id="KW-1185">Reference proteome</keyword>
<evidence type="ECO:0000313" key="1">
    <source>
        <dbReference type="EMBL" id="NGM23275.1"/>
    </source>
</evidence>
<dbReference type="Proteomes" id="UP000475385">
    <property type="component" value="Unassembled WGS sequence"/>
</dbReference>
<proteinExistence type="predicted"/>
<sequence>MRRALAALLLAGCAAPPPKPAVVSDLPAERLRLAADLSMAGFAHYCMGGVGRPAVMTERLKADGFTPTPEGATPAAPFRREVWRAAGRPFFVAVVEGGAGCTVVAPYADGNHAAALLGQAMERVASEGGPVAPLLVPANEAPGGGAREERYQIRPRNGPLVMEIRLRANPPGSDRVALILVATIARDNATRT</sequence>
<dbReference type="RefSeq" id="WP_164697197.1">
    <property type="nucleotide sequence ID" value="NZ_JAAIKB010000014.1"/>
</dbReference>
<dbReference type="AlphaFoldDB" id="A0A6M1LS68"/>
<dbReference type="EMBL" id="JAAIKB010000014">
    <property type="protein sequence ID" value="NGM23275.1"/>
    <property type="molecule type" value="Genomic_DNA"/>
</dbReference>
<reference evidence="1 2" key="2">
    <citation type="submission" date="2020-03" db="EMBL/GenBank/DDBJ databases">
        <title>Roseomonas stagni sp. nov., isolated from pond water in Japan.</title>
        <authorList>
            <person name="Furuhata K."/>
            <person name="Miyamoto H."/>
            <person name="Goto K."/>
        </authorList>
    </citation>
    <scope>NUCLEOTIDE SEQUENCE [LARGE SCALE GENOMIC DNA]</scope>
    <source>
        <strain evidence="1 2">PeD5</strain>
    </source>
</reference>
<name>A0A6M1LS68_9PROT</name>
<comment type="caution">
    <text evidence="1">The sequence shown here is derived from an EMBL/GenBank/DDBJ whole genome shotgun (WGS) entry which is preliminary data.</text>
</comment>